<evidence type="ECO:0000313" key="12">
    <source>
        <dbReference type="Proteomes" id="UP000587760"/>
    </source>
</evidence>
<proteinExistence type="inferred from homology"/>
<dbReference type="SMART" id="SM01409">
    <property type="entry name" value="RNA_pol_Rpb6"/>
    <property type="match status" value="1"/>
</dbReference>
<dbReference type="InterPro" id="IPR003716">
    <property type="entry name" value="DNA-dir_RNA_pol_omega"/>
</dbReference>
<dbReference type="RefSeq" id="WP_184747077.1">
    <property type="nucleotide sequence ID" value="NZ_JACHGJ010000004.1"/>
</dbReference>
<evidence type="ECO:0000256" key="9">
    <source>
        <dbReference type="ARBA" id="ARBA00030998"/>
    </source>
</evidence>
<evidence type="ECO:0000256" key="8">
    <source>
        <dbReference type="ARBA" id="ARBA00029924"/>
    </source>
</evidence>
<dbReference type="Pfam" id="PF01192">
    <property type="entry name" value="RNA_pol_Rpb6"/>
    <property type="match status" value="1"/>
</dbReference>
<reference evidence="11 12" key="1">
    <citation type="submission" date="2020-08" db="EMBL/GenBank/DDBJ databases">
        <title>Genomic Encyclopedia of Type Strains, Phase IV (KMG-IV): sequencing the most valuable type-strain genomes for metagenomic binning, comparative biology and taxonomic classification.</title>
        <authorList>
            <person name="Goeker M."/>
        </authorList>
    </citation>
    <scope>NUCLEOTIDE SEQUENCE [LARGE SCALE GENOMIC DNA]</scope>
    <source>
        <strain evidence="11 12">DSM 2461</strain>
    </source>
</reference>
<evidence type="ECO:0000256" key="1">
    <source>
        <dbReference type="ARBA" id="ARBA00006711"/>
    </source>
</evidence>
<organism evidence="11 12">
    <name type="scientific">Spirochaeta isovalerica</name>
    <dbReference type="NCBI Taxonomy" id="150"/>
    <lineage>
        <taxon>Bacteria</taxon>
        <taxon>Pseudomonadati</taxon>
        <taxon>Spirochaetota</taxon>
        <taxon>Spirochaetia</taxon>
        <taxon>Spirochaetales</taxon>
        <taxon>Spirochaetaceae</taxon>
        <taxon>Spirochaeta</taxon>
    </lineage>
</organism>
<comment type="caution">
    <text evidence="11">The sequence shown here is derived from an EMBL/GenBank/DDBJ whole genome shotgun (WGS) entry which is preliminary data.</text>
</comment>
<dbReference type="SUPFAM" id="SSF63562">
    <property type="entry name" value="RPB6/omega subunit-like"/>
    <property type="match status" value="1"/>
</dbReference>
<keyword evidence="6 11" id="KW-0548">Nucleotidyltransferase</keyword>
<keyword evidence="12" id="KW-1185">Reference proteome</keyword>
<dbReference type="Gene3D" id="3.90.940.10">
    <property type="match status" value="1"/>
</dbReference>
<evidence type="ECO:0000256" key="6">
    <source>
        <dbReference type="ARBA" id="ARBA00022695"/>
    </source>
</evidence>
<protein>
    <recommendedName>
        <fullName evidence="3">DNA-directed RNA polymerase subunit omega</fullName>
        <ecNumber evidence="2">2.7.7.6</ecNumber>
    </recommendedName>
    <alternativeName>
        <fullName evidence="9">RNA polymerase omega subunit</fullName>
    </alternativeName>
    <alternativeName>
        <fullName evidence="8">Transcriptase subunit omega</fullName>
    </alternativeName>
</protein>
<keyword evidence="4 11" id="KW-0240">DNA-directed RNA polymerase</keyword>
<dbReference type="GO" id="GO:0000428">
    <property type="term" value="C:DNA-directed RNA polymerase complex"/>
    <property type="evidence" value="ECO:0007669"/>
    <property type="project" value="UniProtKB-KW"/>
</dbReference>
<dbReference type="GO" id="GO:0003899">
    <property type="term" value="F:DNA-directed RNA polymerase activity"/>
    <property type="evidence" value="ECO:0007669"/>
    <property type="project" value="UniProtKB-EC"/>
</dbReference>
<dbReference type="EC" id="2.7.7.6" evidence="2"/>
<evidence type="ECO:0000256" key="10">
    <source>
        <dbReference type="ARBA" id="ARBA00048552"/>
    </source>
</evidence>
<dbReference type="InterPro" id="IPR036161">
    <property type="entry name" value="RPB6/omega-like_sf"/>
</dbReference>
<keyword evidence="7" id="KW-0804">Transcription</keyword>
<dbReference type="EMBL" id="JACHGJ010000004">
    <property type="protein sequence ID" value="MBB6480819.1"/>
    <property type="molecule type" value="Genomic_DNA"/>
</dbReference>
<dbReference type="GO" id="GO:0006351">
    <property type="term" value="P:DNA-templated transcription"/>
    <property type="evidence" value="ECO:0007669"/>
    <property type="project" value="InterPro"/>
</dbReference>
<evidence type="ECO:0000256" key="2">
    <source>
        <dbReference type="ARBA" id="ARBA00012418"/>
    </source>
</evidence>
<keyword evidence="5 11" id="KW-0808">Transferase</keyword>
<evidence type="ECO:0000256" key="4">
    <source>
        <dbReference type="ARBA" id="ARBA00022478"/>
    </source>
</evidence>
<comment type="catalytic activity">
    <reaction evidence="10">
        <text>RNA(n) + a ribonucleoside 5'-triphosphate = RNA(n+1) + diphosphate</text>
        <dbReference type="Rhea" id="RHEA:21248"/>
        <dbReference type="Rhea" id="RHEA-COMP:14527"/>
        <dbReference type="Rhea" id="RHEA-COMP:17342"/>
        <dbReference type="ChEBI" id="CHEBI:33019"/>
        <dbReference type="ChEBI" id="CHEBI:61557"/>
        <dbReference type="ChEBI" id="CHEBI:140395"/>
        <dbReference type="EC" id="2.7.7.6"/>
    </reaction>
</comment>
<comment type="similarity">
    <text evidence="1">Belongs to the RNA polymerase subunit omega family.</text>
</comment>
<accession>A0A841RD86</accession>
<dbReference type="NCBIfam" id="TIGR00690">
    <property type="entry name" value="rpoZ"/>
    <property type="match status" value="1"/>
</dbReference>
<evidence type="ECO:0000256" key="3">
    <source>
        <dbReference type="ARBA" id="ARBA00013725"/>
    </source>
</evidence>
<dbReference type="AlphaFoldDB" id="A0A841RD86"/>
<evidence type="ECO:0000256" key="7">
    <source>
        <dbReference type="ARBA" id="ARBA00023163"/>
    </source>
</evidence>
<evidence type="ECO:0000313" key="11">
    <source>
        <dbReference type="EMBL" id="MBB6480819.1"/>
    </source>
</evidence>
<name>A0A841RD86_9SPIO</name>
<dbReference type="GO" id="GO:0003677">
    <property type="term" value="F:DNA binding"/>
    <property type="evidence" value="ECO:0007669"/>
    <property type="project" value="InterPro"/>
</dbReference>
<dbReference type="Proteomes" id="UP000587760">
    <property type="component" value="Unassembled WGS sequence"/>
</dbReference>
<dbReference type="InterPro" id="IPR006110">
    <property type="entry name" value="Pol_omega/Rpo6/RPB6"/>
</dbReference>
<evidence type="ECO:0000256" key="5">
    <source>
        <dbReference type="ARBA" id="ARBA00022679"/>
    </source>
</evidence>
<gene>
    <name evidence="11" type="ORF">HNR50_002492</name>
</gene>
<sequence length="68" mass="7756">MADESRVIPMDRLVNTDKNMYELTNAAIHRAEQIAITGGNEAEETEGKTISKAIREIVTEEVKYEFKR</sequence>